<comment type="similarity">
    <text evidence="1">Belongs to the multi antimicrobial extrusion (MATE) (TC 2.A.66.1) family.</text>
</comment>
<feature type="compositionally biased region" description="Basic and acidic residues" evidence="2">
    <location>
        <begin position="1"/>
        <end position="14"/>
    </location>
</feature>
<proteinExistence type="inferred from homology"/>
<evidence type="ECO:0000313" key="4">
    <source>
        <dbReference type="EMBL" id="EJK55699.1"/>
    </source>
</evidence>
<dbReference type="Proteomes" id="UP000266841">
    <property type="component" value="Unassembled WGS sequence"/>
</dbReference>
<feature type="transmembrane region" description="Helical" evidence="3">
    <location>
        <begin position="353"/>
        <end position="373"/>
    </location>
</feature>
<evidence type="ECO:0000256" key="3">
    <source>
        <dbReference type="SAM" id="Phobius"/>
    </source>
</evidence>
<dbReference type="OrthoDB" id="2126698at2759"/>
<reference evidence="4 5" key="1">
    <citation type="journal article" date="2012" name="Genome Biol.">
        <title>Genome and low-iron response of an oceanic diatom adapted to chronic iron limitation.</title>
        <authorList>
            <person name="Lommer M."/>
            <person name="Specht M."/>
            <person name="Roy A.S."/>
            <person name="Kraemer L."/>
            <person name="Andreson R."/>
            <person name="Gutowska M.A."/>
            <person name="Wolf J."/>
            <person name="Bergner S.V."/>
            <person name="Schilhabel M.B."/>
            <person name="Klostermeier U.C."/>
            <person name="Beiko R.G."/>
            <person name="Rosenstiel P."/>
            <person name="Hippler M."/>
            <person name="Laroche J."/>
        </authorList>
    </citation>
    <scope>NUCLEOTIDE SEQUENCE [LARGE SCALE GENOMIC DNA]</scope>
    <source>
        <strain evidence="4 5">CCMP1005</strain>
    </source>
</reference>
<dbReference type="Pfam" id="PF01554">
    <property type="entry name" value="MatE"/>
    <property type="match status" value="1"/>
</dbReference>
<evidence type="ECO:0008006" key="6">
    <source>
        <dbReference type="Google" id="ProtNLM"/>
    </source>
</evidence>
<sequence>MDDDRETQKIHHETSPLVGDVVPKKGADGAGEADSQDREATFKDDVLDTLHLAGPIFVSRVSWVGMKSTDTALLGHTSGDALSAAALSDLYTMCTAVLIQGRVLGILVGQTCGADNRHLAVVYLRISVAVLSALAVPVAISWAYTEDVWTWMGQPGDVAGMAGYYSRVFILAIPAQMIYSQLSQYLTAQRVMRPEVVTSSAGLAANLVLGLVLVLGWPIPGFVGFGFAACPIVTVVVVYIQLCILGYYFVKTEHAKPPIEGTLANDNTLSHWTSGFTWTRFQTFSQLYFPAALALSSDFWRMGLIGAIAAKIGEREVGLFNASYSSVSGATGIKLGLRLGKNQAKQARQAAEVGVVLCVVLLVLLSGIVYCNIRSFGAIFTSDESYLDLFEEVRFPFTCVLFFMNLSVGIERIPMSLGRTGDVFWAGFVASWFGQVPAVFFLVEYWRNDLYALYTGIGIGYAFLTILYSWMAYSSDFEHYCELAQIRAEAK</sequence>
<dbReference type="OMA" id="FMARSIG"/>
<evidence type="ECO:0000313" key="5">
    <source>
        <dbReference type="Proteomes" id="UP000266841"/>
    </source>
</evidence>
<evidence type="ECO:0000256" key="2">
    <source>
        <dbReference type="SAM" id="MobiDB-lite"/>
    </source>
</evidence>
<keyword evidence="3" id="KW-0472">Membrane</keyword>
<feature type="transmembrane region" description="Helical" evidence="3">
    <location>
        <begin position="164"/>
        <end position="182"/>
    </location>
</feature>
<dbReference type="GO" id="GO:0042910">
    <property type="term" value="F:xenobiotic transmembrane transporter activity"/>
    <property type="evidence" value="ECO:0007669"/>
    <property type="project" value="InterPro"/>
</dbReference>
<dbReference type="EMBL" id="AGNL01033430">
    <property type="protein sequence ID" value="EJK55699.1"/>
    <property type="molecule type" value="Genomic_DNA"/>
</dbReference>
<keyword evidence="3" id="KW-1133">Transmembrane helix</keyword>
<accession>K0RTN5</accession>
<dbReference type="PANTHER" id="PTHR11206">
    <property type="entry name" value="MULTIDRUG RESISTANCE PROTEIN"/>
    <property type="match status" value="1"/>
</dbReference>
<gene>
    <name evidence="4" type="ORF">THAOC_24540</name>
</gene>
<protein>
    <recommendedName>
        <fullName evidence="6">Polysaccharide biosynthesis protein C-terminal domain-containing protein</fullName>
    </recommendedName>
</protein>
<name>K0RTN5_THAOC</name>
<feature type="transmembrane region" description="Helical" evidence="3">
    <location>
        <begin position="451"/>
        <end position="470"/>
    </location>
</feature>
<keyword evidence="5" id="KW-1185">Reference proteome</keyword>
<organism evidence="4 5">
    <name type="scientific">Thalassiosira oceanica</name>
    <name type="common">Marine diatom</name>
    <dbReference type="NCBI Taxonomy" id="159749"/>
    <lineage>
        <taxon>Eukaryota</taxon>
        <taxon>Sar</taxon>
        <taxon>Stramenopiles</taxon>
        <taxon>Ochrophyta</taxon>
        <taxon>Bacillariophyta</taxon>
        <taxon>Coscinodiscophyceae</taxon>
        <taxon>Thalassiosirophycidae</taxon>
        <taxon>Thalassiosirales</taxon>
        <taxon>Thalassiosiraceae</taxon>
        <taxon>Thalassiosira</taxon>
    </lineage>
</organism>
<feature type="transmembrane region" description="Helical" evidence="3">
    <location>
        <begin position="423"/>
        <end position="445"/>
    </location>
</feature>
<comment type="caution">
    <text evidence="4">The sequence shown here is derived from an EMBL/GenBank/DDBJ whole genome shotgun (WGS) entry which is preliminary data.</text>
</comment>
<dbReference type="eggNOG" id="KOG1347">
    <property type="taxonomic scope" value="Eukaryota"/>
</dbReference>
<feature type="region of interest" description="Disordered" evidence="2">
    <location>
        <begin position="1"/>
        <end position="38"/>
    </location>
</feature>
<dbReference type="GO" id="GO:0015297">
    <property type="term" value="F:antiporter activity"/>
    <property type="evidence" value="ECO:0007669"/>
    <property type="project" value="InterPro"/>
</dbReference>
<feature type="transmembrane region" description="Helical" evidence="3">
    <location>
        <begin position="225"/>
        <end position="250"/>
    </location>
</feature>
<evidence type="ECO:0000256" key="1">
    <source>
        <dbReference type="ARBA" id="ARBA00010199"/>
    </source>
</evidence>
<dbReference type="AlphaFoldDB" id="K0RTN5"/>
<dbReference type="GO" id="GO:0016020">
    <property type="term" value="C:membrane"/>
    <property type="evidence" value="ECO:0007669"/>
    <property type="project" value="InterPro"/>
</dbReference>
<feature type="transmembrane region" description="Helical" evidence="3">
    <location>
        <begin position="203"/>
        <end position="219"/>
    </location>
</feature>
<dbReference type="InterPro" id="IPR002528">
    <property type="entry name" value="MATE_fam"/>
</dbReference>
<feature type="transmembrane region" description="Helical" evidence="3">
    <location>
        <begin position="122"/>
        <end position="144"/>
    </location>
</feature>
<keyword evidence="3" id="KW-0812">Transmembrane</keyword>
<feature type="transmembrane region" description="Helical" evidence="3">
    <location>
        <begin position="393"/>
        <end position="411"/>
    </location>
</feature>